<feature type="transmembrane region" description="Helical" evidence="6">
    <location>
        <begin position="12"/>
        <end position="30"/>
    </location>
</feature>
<evidence type="ECO:0000256" key="3">
    <source>
        <dbReference type="ARBA" id="ARBA00022692"/>
    </source>
</evidence>
<keyword evidence="8" id="KW-1185">Reference proteome</keyword>
<dbReference type="RefSeq" id="WP_106203341.1">
    <property type="nucleotide sequence ID" value="NZ_PVTD01000001.1"/>
</dbReference>
<evidence type="ECO:0000256" key="1">
    <source>
        <dbReference type="ARBA" id="ARBA00004141"/>
    </source>
</evidence>
<comment type="similarity">
    <text evidence="2">Belongs to the autoinducer-2 exporter (AI-2E) (TC 2.A.86) family.</text>
</comment>
<dbReference type="OrthoDB" id="8113547at2"/>
<evidence type="ECO:0000256" key="5">
    <source>
        <dbReference type="ARBA" id="ARBA00023136"/>
    </source>
</evidence>
<evidence type="ECO:0000256" key="2">
    <source>
        <dbReference type="ARBA" id="ARBA00009773"/>
    </source>
</evidence>
<dbReference type="EMBL" id="PVTD01000001">
    <property type="protein sequence ID" value="PRY26596.1"/>
    <property type="molecule type" value="Genomic_DNA"/>
</dbReference>
<evidence type="ECO:0000256" key="4">
    <source>
        <dbReference type="ARBA" id="ARBA00022989"/>
    </source>
</evidence>
<proteinExistence type="inferred from homology"/>
<dbReference type="AlphaFoldDB" id="A0A2T0RZI8"/>
<dbReference type="InterPro" id="IPR002549">
    <property type="entry name" value="AI-2E-like"/>
</dbReference>
<reference evidence="7 8" key="1">
    <citation type="submission" date="2018-03" db="EMBL/GenBank/DDBJ databases">
        <title>Genomic Encyclopedia of Archaeal and Bacterial Type Strains, Phase II (KMG-II): from individual species to whole genera.</title>
        <authorList>
            <person name="Goeker M."/>
        </authorList>
    </citation>
    <scope>NUCLEOTIDE SEQUENCE [LARGE SCALE GENOMIC DNA]</scope>
    <source>
        <strain evidence="7 8">DSM 29328</strain>
    </source>
</reference>
<feature type="transmembrane region" description="Helical" evidence="6">
    <location>
        <begin position="66"/>
        <end position="89"/>
    </location>
</feature>
<protein>
    <submittedName>
        <fullName evidence="7">Putative PurR-regulated permease PerM</fullName>
    </submittedName>
</protein>
<feature type="transmembrane region" description="Helical" evidence="6">
    <location>
        <begin position="306"/>
        <end position="333"/>
    </location>
</feature>
<keyword evidence="4 6" id="KW-1133">Transmembrane helix</keyword>
<dbReference type="Pfam" id="PF01594">
    <property type="entry name" value="AI-2E_transport"/>
    <property type="match status" value="1"/>
</dbReference>
<feature type="transmembrane region" description="Helical" evidence="6">
    <location>
        <begin position="275"/>
        <end position="294"/>
    </location>
</feature>
<feature type="transmembrane region" description="Helical" evidence="6">
    <location>
        <begin position="216"/>
        <end position="235"/>
    </location>
</feature>
<name>A0A2T0RZI8_9RHOB</name>
<gene>
    <name evidence="7" type="ORF">CLV78_101696</name>
</gene>
<accession>A0A2T0RZI8</accession>
<feature type="transmembrane region" description="Helical" evidence="6">
    <location>
        <begin position="36"/>
        <end position="54"/>
    </location>
</feature>
<keyword evidence="3 6" id="KW-0812">Transmembrane</keyword>
<evidence type="ECO:0000256" key="6">
    <source>
        <dbReference type="SAM" id="Phobius"/>
    </source>
</evidence>
<feature type="transmembrane region" description="Helical" evidence="6">
    <location>
        <begin position="242"/>
        <end position="269"/>
    </location>
</feature>
<comment type="subcellular location">
    <subcellularLocation>
        <location evidence="1">Membrane</location>
        <topology evidence="1">Multi-pass membrane protein</topology>
    </subcellularLocation>
</comment>
<dbReference type="Proteomes" id="UP000239480">
    <property type="component" value="Unassembled WGS sequence"/>
</dbReference>
<evidence type="ECO:0000313" key="8">
    <source>
        <dbReference type="Proteomes" id="UP000239480"/>
    </source>
</evidence>
<dbReference type="PRINTS" id="PR00173">
    <property type="entry name" value="EDTRNSPORT"/>
</dbReference>
<evidence type="ECO:0000313" key="7">
    <source>
        <dbReference type="EMBL" id="PRY26596.1"/>
    </source>
</evidence>
<feature type="transmembrane region" description="Helical" evidence="6">
    <location>
        <begin position="156"/>
        <end position="178"/>
    </location>
</feature>
<dbReference type="GO" id="GO:0016020">
    <property type="term" value="C:membrane"/>
    <property type="evidence" value="ECO:0007669"/>
    <property type="project" value="UniProtKB-SubCell"/>
</dbReference>
<sequence>MPASTDARVIDLTVRIGFLALFIYGSLTLVAPLIGLMLWATILCIAVYPLHDVLSGWLGGRKKLSATILTLVGLAIALGPVAILTGGILDLGQFVHEGLSDGTLVLPPPNEALLELPLVGEPLHAFWSKAHSNLEAVLTQYATTLLGIVQAVLAKVAGLGLSMLGLGLAVIIMGVLLVTGPTLVDYTRRFAERVFAGNGAALIDMAGATVRNVSRGVIGVAVIQSLLAGIVMALFGIKSAGLLALVILILVIVQIGPTVVMVPVIIWSWTAMDTGQALIFTVLMLPIMLLDNVLKPIWMAKGLDTPMLVILIGVLGGLMTYGMVGIFIGPVILSVFHQLFTFWIDNDPKDRVPAPLTEGD</sequence>
<comment type="caution">
    <text evidence="7">The sequence shown here is derived from an EMBL/GenBank/DDBJ whole genome shotgun (WGS) entry which is preliminary data.</text>
</comment>
<organism evidence="7 8">
    <name type="scientific">Aliiruegeria haliotis</name>
    <dbReference type="NCBI Taxonomy" id="1280846"/>
    <lineage>
        <taxon>Bacteria</taxon>
        <taxon>Pseudomonadati</taxon>
        <taxon>Pseudomonadota</taxon>
        <taxon>Alphaproteobacteria</taxon>
        <taxon>Rhodobacterales</taxon>
        <taxon>Roseobacteraceae</taxon>
        <taxon>Aliiruegeria</taxon>
    </lineage>
</organism>
<keyword evidence="5 6" id="KW-0472">Membrane</keyword>